<dbReference type="InterPro" id="IPR014721">
    <property type="entry name" value="Ribsml_uS5_D2-typ_fold_subgr"/>
</dbReference>
<evidence type="ECO:0000256" key="2">
    <source>
        <dbReference type="ARBA" id="ARBA00022694"/>
    </source>
</evidence>
<dbReference type="EC" id="3.1.26.5" evidence="7 8"/>
<dbReference type="PANTHER" id="PTHR33992:SF1">
    <property type="entry name" value="RIBONUCLEASE P PROTEIN COMPONENT"/>
    <property type="match status" value="1"/>
</dbReference>
<dbReference type="RefSeq" id="WP_257701944.1">
    <property type="nucleotide sequence ID" value="NZ_CP102451.1"/>
</dbReference>
<comment type="subunit">
    <text evidence="7">Consists of a catalytic RNA component (M1 or rnpB) and a protein subunit.</text>
</comment>
<dbReference type="Gene3D" id="3.30.230.10">
    <property type="match status" value="1"/>
</dbReference>
<evidence type="ECO:0000256" key="1">
    <source>
        <dbReference type="ARBA" id="ARBA00002663"/>
    </source>
</evidence>
<evidence type="ECO:0000256" key="3">
    <source>
        <dbReference type="ARBA" id="ARBA00022722"/>
    </source>
</evidence>
<proteinExistence type="inferred from homology"/>
<dbReference type="PANTHER" id="PTHR33992">
    <property type="entry name" value="RIBONUCLEASE P PROTEIN COMPONENT"/>
    <property type="match status" value="1"/>
</dbReference>
<sequence>MKKAYRIKKEKEFQKIIENKQSFANRNFIVYVYESPENVHFRVGLSVGKKVGNAVMRNRVKRLMRTSLYDMKEMVQSNYNIVLIARPQVINLSLDEVKKNIQHVFKLANLMK</sequence>
<dbReference type="PROSITE" id="PS00648">
    <property type="entry name" value="RIBONUCLEASE_P"/>
    <property type="match status" value="1"/>
</dbReference>
<evidence type="ECO:0000256" key="5">
    <source>
        <dbReference type="ARBA" id="ARBA00022801"/>
    </source>
</evidence>
<keyword evidence="6 7" id="KW-0694">RNA-binding</keyword>
<keyword evidence="3 7" id="KW-0540">Nuclease</keyword>
<reference evidence="9" key="2">
    <citation type="submission" date="2022-08" db="EMBL/GenBank/DDBJ databases">
        <authorList>
            <person name="Poehlein A."/>
            <person name="Guzman J."/>
            <person name="Daniel R."/>
            <person name="Vilcinskas A."/>
        </authorList>
    </citation>
    <scope>NUCLEOTIDE SEQUENCE</scope>
    <source>
        <strain evidence="9">G314FT</strain>
    </source>
</reference>
<comment type="function">
    <text evidence="1 7">RNaseP catalyzes the removal of the 5'-leader sequence from pre-tRNA to produce the mature 5'-terminus. It can also cleave other RNA substrates such as 4.5S RNA. The protein component plays an auxiliary but essential role in vivo by binding to the 5'-leader sequence and broadening the substrate specificity of the ribozyme.</text>
</comment>
<evidence type="ECO:0000256" key="4">
    <source>
        <dbReference type="ARBA" id="ARBA00022759"/>
    </source>
</evidence>
<dbReference type="Proteomes" id="UP001058273">
    <property type="component" value="Chromosome"/>
</dbReference>
<protein>
    <recommendedName>
        <fullName evidence="7 8">Ribonuclease P protein component</fullName>
        <shortName evidence="7">RNase P protein</shortName>
        <shortName evidence="7">RNaseP protein</shortName>
        <ecNumber evidence="7 8">3.1.26.5</ecNumber>
    </recommendedName>
    <alternativeName>
        <fullName evidence="7">Protein C5</fullName>
    </alternativeName>
</protein>
<keyword evidence="4 7" id="KW-0255">Endonuclease</keyword>
<reference evidence="9" key="1">
    <citation type="submission" date="2022-08" db="EMBL/GenBank/DDBJ databases">
        <title>Genome sequence of Vagococcus luciliae DSM 112651.</title>
        <authorList>
            <person name="Juan G."/>
            <person name="Anja P."/>
            <person name="Rolf D."/>
            <person name="Kampfer P."/>
            <person name="Vilcinskas A."/>
        </authorList>
    </citation>
    <scope>NUCLEOTIDE SEQUENCE</scope>
    <source>
        <strain evidence="9">G314FT</strain>
    </source>
</reference>
<dbReference type="SUPFAM" id="SSF54211">
    <property type="entry name" value="Ribosomal protein S5 domain 2-like"/>
    <property type="match status" value="1"/>
</dbReference>
<gene>
    <name evidence="7 9" type="primary">rnpA</name>
    <name evidence="9" type="ORF">G314FT_05080</name>
</gene>
<name>A0ABY5NXY6_9ENTE</name>
<evidence type="ECO:0000256" key="8">
    <source>
        <dbReference type="NCBIfam" id="TIGR00188"/>
    </source>
</evidence>
<organism evidence="9 10">
    <name type="scientific">Vagococcus luciliae</name>
    <dbReference type="NCBI Taxonomy" id="2920380"/>
    <lineage>
        <taxon>Bacteria</taxon>
        <taxon>Bacillati</taxon>
        <taxon>Bacillota</taxon>
        <taxon>Bacilli</taxon>
        <taxon>Lactobacillales</taxon>
        <taxon>Enterococcaceae</taxon>
        <taxon>Vagococcus</taxon>
    </lineage>
</organism>
<keyword evidence="5 7" id="KW-0378">Hydrolase</keyword>
<evidence type="ECO:0000256" key="7">
    <source>
        <dbReference type="HAMAP-Rule" id="MF_00227"/>
    </source>
</evidence>
<dbReference type="GO" id="GO:0004526">
    <property type="term" value="F:ribonuclease P activity"/>
    <property type="evidence" value="ECO:0007669"/>
    <property type="project" value="UniProtKB-EC"/>
</dbReference>
<comment type="catalytic activity">
    <reaction evidence="7">
        <text>Endonucleolytic cleavage of RNA, removing 5'-extranucleotides from tRNA precursor.</text>
        <dbReference type="EC" id="3.1.26.5"/>
    </reaction>
</comment>
<dbReference type="NCBIfam" id="TIGR00188">
    <property type="entry name" value="rnpA"/>
    <property type="match status" value="1"/>
</dbReference>
<dbReference type="InterPro" id="IPR020568">
    <property type="entry name" value="Ribosomal_Su5_D2-typ_SF"/>
</dbReference>
<dbReference type="InterPro" id="IPR000100">
    <property type="entry name" value="RNase_P"/>
</dbReference>
<comment type="similarity">
    <text evidence="7">Belongs to the RnpA family.</text>
</comment>
<keyword evidence="2 7" id="KW-0819">tRNA processing</keyword>
<dbReference type="EMBL" id="CP102451">
    <property type="protein sequence ID" value="UUV98392.1"/>
    <property type="molecule type" value="Genomic_DNA"/>
</dbReference>
<evidence type="ECO:0000256" key="6">
    <source>
        <dbReference type="ARBA" id="ARBA00022884"/>
    </source>
</evidence>
<dbReference type="InterPro" id="IPR020539">
    <property type="entry name" value="RNase_P_CS"/>
</dbReference>
<dbReference type="HAMAP" id="MF_00227">
    <property type="entry name" value="RNase_P"/>
    <property type="match status" value="1"/>
</dbReference>
<keyword evidence="10" id="KW-1185">Reference proteome</keyword>
<dbReference type="Pfam" id="PF00825">
    <property type="entry name" value="Ribonuclease_P"/>
    <property type="match status" value="1"/>
</dbReference>
<evidence type="ECO:0000313" key="10">
    <source>
        <dbReference type="Proteomes" id="UP001058273"/>
    </source>
</evidence>
<evidence type="ECO:0000313" key="9">
    <source>
        <dbReference type="EMBL" id="UUV98392.1"/>
    </source>
</evidence>
<accession>A0ABY5NXY6</accession>